<evidence type="ECO:0000313" key="2">
    <source>
        <dbReference type="EMBL" id="ENZ19191.1"/>
    </source>
</evidence>
<dbReference type="Pfam" id="PF04016">
    <property type="entry name" value="DUF364"/>
    <property type="match status" value="1"/>
</dbReference>
<dbReference type="InterPro" id="IPR007161">
    <property type="entry name" value="DUF364"/>
</dbReference>
<dbReference type="PATRIC" id="fig|999408.3.peg.615"/>
<dbReference type="HOGENOM" id="CLU_1136483_0_0_9"/>
<feature type="domain" description="Putative heavy-metal chelation" evidence="1">
    <location>
        <begin position="147"/>
        <end position="222"/>
    </location>
</feature>
<dbReference type="RefSeq" id="WP_002594352.1">
    <property type="nucleotide sequence ID" value="NZ_KB850987.1"/>
</dbReference>
<evidence type="ECO:0000313" key="3">
    <source>
        <dbReference type="Proteomes" id="UP000013085"/>
    </source>
</evidence>
<evidence type="ECO:0000259" key="1">
    <source>
        <dbReference type="Pfam" id="PF04016"/>
    </source>
</evidence>
<proteinExistence type="predicted"/>
<protein>
    <recommendedName>
        <fullName evidence="1">Putative heavy-metal chelation domain-containing protein</fullName>
    </recommendedName>
</protein>
<sequence length="263" mass="29088">MTYINDALSFYSELRSRFMKLLTEEEILDEQVVINTKSLTPEEAIGITKRKDFPIITGKDVMVQAECLGALGQAFTDAPCAYRGTLEEICSLDLANDPYSRGLFIAALNAVMKHLGRVDCTVHCRNEEPESCAADVVRYISERYGRPSIALIGYQPAMLEQLAKKYDVRAVDLSPSNIGQRRFGVLIEDGRIPETSQSLCRLADLVLCTGSTVCNGSIVDFLPFKDKILFYGTTLAGAAPLMGLPRLCFADRYQDSFLQNTSA</sequence>
<gene>
    <name evidence="2" type="ORF">HMPREF1090_00575</name>
</gene>
<comment type="caution">
    <text evidence="2">The sequence shown here is derived from an EMBL/GenBank/DDBJ whole genome shotgun (WGS) entry which is preliminary data.</text>
</comment>
<organism evidence="2 3">
    <name type="scientific">[Clostridium] clostridioforme 90A8</name>
    <dbReference type="NCBI Taxonomy" id="999408"/>
    <lineage>
        <taxon>Bacteria</taxon>
        <taxon>Bacillati</taxon>
        <taxon>Bacillota</taxon>
        <taxon>Clostridia</taxon>
        <taxon>Lachnospirales</taxon>
        <taxon>Lachnospiraceae</taxon>
        <taxon>Enterocloster</taxon>
    </lineage>
</organism>
<dbReference type="Proteomes" id="UP000013085">
    <property type="component" value="Unassembled WGS sequence"/>
</dbReference>
<name>A0A0E2HF23_9FIRM</name>
<accession>A0A0E2HF23</accession>
<dbReference type="AlphaFoldDB" id="A0A0E2HF23"/>
<dbReference type="EMBL" id="AGYR01000005">
    <property type="protein sequence ID" value="ENZ19191.1"/>
    <property type="molecule type" value="Genomic_DNA"/>
</dbReference>
<dbReference type="Gene3D" id="3.40.50.11590">
    <property type="match status" value="1"/>
</dbReference>
<dbReference type="SUPFAM" id="SSF159713">
    <property type="entry name" value="Dhaf3308-like"/>
    <property type="match status" value="1"/>
</dbReference>
<reference evidence="2 3" key="1">
    <citation type="submission" date="2013-01" db="EMBL/GenBank/DDBJ databases">
        <title>The Genome Sequence of Clostridium clostridioforme 90A8.</title>
        <authorList>
            <consortium name="The Broad Institute Genome Sequencing Platform"/>
            <person name="Earl A."/>
            <person name="Ward D."/>
            <person name="Feldgarden M."/>
            <person name="Gevers D."/>
            <person name="Courvalin P."/>
            <person name="Lambert T."/>
            <person name="Walker B."/>
            <person name="Young S.K."/>
            <person name="Zeng Q."/>
            <person name="Gargeya S."/>
            <person name="Fitzgerald M."/>
            <person name="Haas B."/>
            <person name="Abouelleil A."/>
            <person name="Alvarado L."/>
            <person name="Arachchi H.M."/>
            <person name="Berlin A.M."/>
            <person name="Chapman S.B."/>
            <person name="Dewar J."/>
            <person name="Goldberg J."/>
            <person name="Griggs A."/>
            <person name="Gujja S."/>
            <person name="Hansen M."/>
            <person name="Howarth C."/>
            <person name="Imamovic A."/>
            <person name="Larimer J."/>
            <person name="McCowan C."/>
            <person name="Murphy C."/>
            <person name="Neiman D."/>
            <person name="Pearson M."/>
            <person name="Priest M."/>
            <person name="Roberts A."/>
            <person name="Saif S."/>
            <person name="Shea T."/>
            <person name="Sisk P."/>
            <person name="Sykes S."/>
            <person name="Wortman J."/>
            <person name="Nusbaum C."/>
            <person name="Birren B."/>
        </authorList>
    </citation>
    <scope>NUCLEOTIDE SEQUENCE [LARGE SCALE GENOMIC DNA]</scope>
    <source>
        <strain evidence="2 3">90A8</strain>
    </source>
</reference>